<feature type="coiled-coil region" evidence="1">
    <location>
        <begin position="77"/>
        <end position="104"/>
    </location>
</feature>
<sequence length="135" mass="15770">MTGAAPASLELELPGVCQRLDGPVVSPPLDRDGEWGALQRASARLRRVEQWLLYELRHGRAERLLLERLIQLKDEDLVYERNRLQALQEQVDRLKGELGECRRELLDRQKQYTRVYVENVRLQADKYVCLCLRSV</sequence>
<organism evidence="2 3">
    <name type="scientific">Megalurothrips usitatus</name>
    <name type="common">bean blossom thrips</name>
    <dbReference type="NCBI Taxonomy" id="439358"/>
    <lineage>
        <taxon>Eukaryota</taxon>
        <taxon>Metazoa</taxon>
        <taxon>Ecdysozoa</taxon>
        <taxon>Arthropoda</taxon>
        <taxon>Hexapoda</taxon>
        <taxon>Insecta</taxon>
        <taxon>Pterygota</taxon>
        <taxon>Neoptera</taxon>
        <taxon>Paraneoptera</taxon>
        <taxon>Thysanoptera</taxon>
        <taxon>Terebrantia</taxon>
        <taxon>Thripoidea</taxon>
        <taxon>Thripidae</taxon>
        <taxon>Megalurothrips</taxon>
    </lineage>
</organism>
<proteinExistence type="predicted"/>
<protein>
    <submittedName>
        <fullName evidence="2">Uncharacterized protein</fullName>
    </submittedName>
</protein>
<gene>
    <name evidence="2" type="ORF">ONE63_004289</name>
</gene>
<name>A0AAV7X696_9NEOP</name>
<reference evidence="2" key="1">
    <citation type="submission" date="2022-12" db="EMBL/GenBank/DDBJ databases">
        <title>Chromosome-level genome assembly of the bean flower thrips Megalurothrips usitatus.</title>
        <authorList>
            <person name="Ma L."/>
            <person name="Liu Q."/>
            <person name="Li H."/>
            <person name="Cai W."/>
        </authorList>
    </citation>
    <scope>NUCLEOTIDE SEQUENCE</scope>
    <source>
        <strain evidence="2">Cailab_2022a</strain>
    </source>
</reference>
<comment type="caution">
    <text evidence="2">The sequence shown here is derived from an EMBL/GenBank/DDBJ whole genome shotgun (WGS) entry which is preliminary data.</text>
</comment>
<evidence type="ECO:0000313" key="3">
    <source>
        <dbReference type="Proteomes" id="UP001075354"/>
    </source>
</evidence>
<evidence type="ECO:0000313" key="2">
    <source>
        <dbReference type="EMBL" id="KAJ1520062.1"/>
    </source>
</evidence>
<accession>A0AAV7X696</accession>
<keyword evidence="1" id="KW-0175">Coiled coil</keyword>
<evidence type="ECO:0000256" key="1">
    <source>
        <dbReference type="SAM" id="Coils"/>
    </source>
</evidence>
<dbReference type="Proteomes" id="UP001075354">
    <property type="component" value="Chromosome 15"/>
</dbReference>
<dbReference type="EMBL" id="JAPTSV010000015">
    <property type="protein sequence ID" value="KAJ1520062.1"/>
    <property type="molecule type" value="Genomic_DNA"/>
</dbReference>
<keyword evidence="3" id="KW-1185">Reference proteome</keyword>
<dbReference type="AlphaFoldDB" id="A0AAV7X696"/>